<dbReference type="CDD" id="cd10230">
    <property type="entry name" value="ASKHA_NBD_HSP70_HYOU1"/>
    <property type="match status" value="1"/>
</dbReference>
<dbReference type="GeneID" id="11468536"/>
<protein>
    <submittedName>
        <fullName evidence="9">Uncharacterized protein</fullName>
    </submittedName>
</protein>
<dbReference type="GO" id="GO:0005788">
    <property type="term" value="C:endoplasmic reticulum lumen"/>
    <property type="evidence" value="ECO:0007669"/>
    <property type="project" value="UniProtKB-SubCell"/>
</dbReference>
<dbReference type="PANTHER" id="PTHR45639:SF3">
    <property type="entry name" value="HYPOXIA UP-REGULATED PROTEIN 1"/>
    <property type="match status" value="1"/>
</dbReference>
<dbReference type="Proteomes" id="UP000006790">
    <property type="component" value="Chromosome 5"/>
</dbReference>
<dbReference type="GO" id="GO:0051082">
    <property type="term" value="F:unfolded protein binding"/>
    <property type="evidence" value="ECO:0007669"/>
    <property type="project" value="EnsemblFungi"/>
</dbReference>
<dbReference type="GO" id="GO:0000774">
    <property type="term" value="F:adenyl-nucleotide exchange factor activity"/>
    <property type="evidence" value="ECO:0007669"/>
    <property type="project" value="EnsemblFungi"/>
</dbReference>
<evidence type="ECO:0000256" key="3">
    <source>
        <dbReference type="ARBA" id="ARBA00022741"/>
    </source>
</evidence>
<evidence type="ECO:0000256" key="4">
    <source>
        <dbReference type="ARBA" id="ARBA00022840"/>
    </source>
</evidence>
<gene>
    <name evidence="9" type="ordered locus">Ecym_5437</name>
</gene>
<dbReference type="GO" id="GO:0005524">
    <property type="term" value="F:ATP binding"/>
    <property type="evidence" value="ECO:0007669"/>
    <property type="project" value="UniProtKB-KW"/>
</dbReference>
<dbReference type="Pfam" id="PF00012">
    <property type="entry name" value="HSP70"/>
    <property type="match status" value="1"/>
</dbReference>
<dbReference type="GO" id="GO:0140662">
    <property type="term" value="F:ATP-dependent protein folding chaperone"/>
    <property type="evidence" value="ECO:0007669"/>
    <property type="project" value="InterPro"/>
</dbReference>
<dbReference type="RefSeq" id="XP_003647006.1">
    <property type="nucleotide sequence ID" value="XM_003646958.1"/>
</dbReference>
<dbReference type="Gene3D" id="3.30.420.40">
    <property type="match status" value="2"/>
</dbReference>
<accession>I6NDP7</accession>
<dbReference type="KEGG" id="erc:Ecym_5437"/>
<evidence type="ECO:0000256" key="7">
    <source>
        <dbReference type="SAM" id="MobiDB-lite"/>
    </source>
</evidence>
<reference evidence="9 10" key="1">
    <citation type="journal article" date="2011" name="G3 (Bethesda)">
        <title>Genome evolution in the Eremothecium clade of the Saccharomyces complex revealed by comparative genomics.</title>
        <authorList>
            <person name="Wendland J."/>
            <person name="Walther A."/>
        </authorList>
    </citation>
    <scope>NUCLEOTIDE SEQUENCE [LARGE SCALE GENOMIC DNA]</scope>
    <source>
        <strain evidence="10">CBS 270.75 / DBVPG 7215 / KCTC 17166 / NRRL Y-17582</strain>
    </source>
</reference>
<dbReference type="Gene3D" id="3.90.640.10">
    <property type="entry name" value="Actin, Chain A, domain 4"/>
    <property type="match status" value="1"/>
</dbReference>
<evidence type="ECO:0000313" key="10">
    <source>
        <dbReference type="Proteomes" id="UP000006790"/>
    </source>
</evidence>
<dbReference type="Gene3D" id="1.20.1270.10">
    <property type="match status" value="1"/>
</dbReference>
<keyword evidence="4" id="KW-0067">ATP-binding</keyword>
<dbReference type="AlphaFoldDB" id="I6NDP7"/>
<evidence type="ECO:0000256" key="5">
    <source>
        <dbReference type="ARBA" id="ARBA00023186"/>
    </source>
</evidence>
<name>I6NDP7_ERECY</name>
<dbReference type="Gene3D" id="3.30.30.30">
    <property type="match status" value="1"/>
</dbReference>
<evidence type="ECO:0000256" key="2">
    <source>
        <dbReference type="ARBA" id="ARBA00022729"/>
    </source>
</evidence>
<dbReference type="PROSITE" id="PS01036">
    <property type="entry name" value="HSP70_3"/>
    <property type="match status" value="1"/>
</dbReference>
<dbReference type="InterPro" id="IPR029048">
    <property type="entry name" value="HSP70_C_sf"/>
</dbReference>
<dbReference type="PRINTS" id="PR00301">
    <property type="entry name" value="HEATSHOCK70"/>
</dbReference>
<dbReference type="SUPFAM" id="SSF53067">
    <property type="entry name" value="Actin-like ATPase domain"/>
    <property type="match status" value="2"/>
</dbReference>
<dbReference type="eggNOG" id="KOG0104">
    <property type="taxonomic scope" value="Eukaryota"/>
</dbReference>
<proteinExistence type="predicted"/>
<dbReference type="InParanoid" id="I6NDP7"/>
<feature type="region of interest" description="Disordered" evidence="7">
    <location>
        <begin position="843"/>
        <end position="884"/>
    </location>
</feature>
<evidence type="ECO:0000313" key="9">
    <source>
        <dbReference type="EMBL" id="AET40189.1"/>
    </source>
</evidence>
<dbReference type="InterPro" id="IPR013126">
    <property type="entry name" value="Hsp_70_fam"/>
</dbReference>
<dbReference type="GO" id="GO:0034663">
    <property type="term" value="C:endoplasmic reticulum chaperone complex"/>
    <property type="evidence" value="ECO:0007669"/>
    <property type="project" value="TreeGrafter"/>
</dbReference>
<evidence type="ECO:0000256" key="8">
    <source>
        <dbReference type="SAM" id="SignalP"/>
    </source>
</evidence>
<sequence>MRFSTLSWLLIAVFTQSIVSLGAVIGIDYGYQFGKAMVVSLQAPLEIVLTPESQRKDENGVAIRIIDGIVERTYGSVVSSSIVTRFPSNSLMHLKPLFGKLADENLNAYYRAHPGVILKASDRGSVAFSINDQEFPVEEVAAMNLQQYINRANDMLKEKGGDDTVVQLALTVPEYFTIEQRNSLMDAVSLIPLQRPYLVSEGLSVAVDFSLKQKFEAGKRYYYIIYDMGTGSTKASLVSIEQPEGDSEPLRIELLGYGHTDDISGVQVTLAISELISNKFLEHHRSVRSSELEASARSQAKIIQAAEKAKLILSANADAIVNIESLLNGIDFKATVYREEVEEYLEPFLTGIIKPINDALSGNFGGESIALSQLDGVILTGGSSRVPIVKKTLVEYLGEDLISKKVNADESAVHGVTIRGVQLSKAFKIKPLHVIDRSIFSYEAKFSNQEYIVEIFSTGSTYPNKTSFTTLPLNGPVSDFQIDLYENGRLFQTVDVYTEQLNMKFITECADGIVYNANFSLSANRIFECENVEAVCLGGSVTRAVQSASSSGDEGVTKGYEDQDINKNTDKKIEFPARPKKLSLKSEYRNLKPYSSKEKINARSKLAQLNRSDKEREQLQTQLNHLESLLYDTMYYLEDEEVIAKGPKSDIKKLSEIVTEYLEWLDYGYEDASLIDINEKIVEVSTIKSKIKLYLEFSDEIFDHYRFEKLIQNSRVSLNEFKNYQNILIEQVKVFDNDFEAIGLNATREYLKMKAPRSVSFSPTESDVVIKNLESLLNEIEEMLNTNSIENKPREDLFELNMLCENSVKELDRLQTIRANAHTYRLRELQSFYNRKLRALKRKDEKLKPTESVNSEISDETTDSHETTTTTTPEHSAELEHDEL</sequence>
<organism evidence="9 10">
    <name type="scientific">Eremothecium cymbalariae (strain CBS 270.75 / DBVPG 7215 / KCTC 17166 / NRRL Y-17582)</name>
    <name type="common">Yeast</name>
    <dbReference type="NCBI Taxonomy" id="931890"/>
    <lineage>
        <taxon>Eukaryota</taxon>
        <taxon>Fungi</taxon>
        <taxon>Dikarya</taxon>
        <taxon>Ascomycota</taxon>
        <taxon>Saccharomycotina</taxon>
        <taxon>Saccharomycetes</taxon>
        <taxon>Saccharomycetales</taxon>
        <taxon>Saccharomycetaceae</taxon>
        <taxon>Eremothecium</taxon>
    </lineage>
</organism>
<feature type="coiled-coil region" evidence="6">
    <location>
        <begin position="602"/>
        <end position="629"/>
    </location>
</feature>
<dbReference type="GO" id="GO:0031204">
    <property type="term" value="P:post-translational protein targeting to membrane, translocation"/>
    <property type="evidence" value="ECO:0007669"/>
    <property type="project" value="EnsemblFungi"/>
</dbReference>
<dbReference type="SUPFAM" id="SSF100934">
    <property type="entry name" value="Heat shock protein 70kD (HSP70), C-terminal subdomain"/>
    <property type="match status" value="1"/>
</dbReference>
<feature type="signal peptide" evidence="8">
    <location>
        <begin position="1"/>
        <end position="20"/>
    </location>
</feature>
<evidence type="ECO:0000256" key="1">
    <source>
        <dbReference type="ARBA" id="ARBA00004319"/>
    </source>
</evidence>
<keyword evidence="5" id="KW-0143">Chaperone</keyword>
<dbReference type="InterPro" id="IPR018181">
    <property type="entry name" value="Heat_shock_70_CS"/>
</dbReference>
<dbReference type="FunCoup" id="I6NDP7">
    <property type="interactions" value="223"/>
</dbReference>
<comment type="subcellular location">
    <subcellularLocation>
        <location evidence="1">Endoplasmic reticulum lumen</location>
    </subcellularLocation>
</comment>
<evidence type="ECO:0000256" key="6">
    <source>
        <dbReference type="SAM" id="Coils"/>
    </source>
</evidence>
<keyword evidence="3" id="KW-0547">Nucleotide-binding</keyword>
<dbReference type="STRING" id="931890.I6NDP7"/>
<feature type="chain" id="PRO_5003705557" evidence="8">
    <location>
        <begin position="21"/>
        <end position="884"/>
    </location>
</feature>
<dbReference type="InterPro" id="IPR043129">
    <property type="entry name" value="ATPase_NBD"/>
</dbReference>
<keyword evidence="6" id="KW-0175">Coiled coil</keyword>
<dbReference type="EMBL" id="CP002501">
    <property type="protein sequence ID" value="AET40189.1"/>
    <property type="molecule type" value="Genomic_DNA"/>
</dbReference>
<dbReference type="PANTHER" id="PTHR45639">
    <property type="entry name" value="HSC70CB, ISOFORM G-RELATED"/>
    <property type="match status" value="1"/>
</dbReference>
<keyword evidence="10" id="KW-1185">Reference proteome</keyword>
<dbReference type="OMA" id="DYGQQNI"/>
<dbReference type="GO" id="GO:0030968">
    <property type="term" value="P:endoplasmic reticulum unfolded protein response"/>
    <property type="evidence" value="ECO:0007669"/>
    <property type="project" value="TreeGrafter"/>
</dbReference>
<dbReference type="HOGENOM" id="CLU_005965_5_0_1"/>
<keyword evidence="2 8" id="KW-0732">Signal</keyword>
<dbReference type="OrthoDB" id="10262720at2759"/>
<feature type="compositionally biased region" description="Basic and acidic residues" evidence="7">
    <location>
        <begin position="875"/>
        <end position="884"/>
    </location>
</feature>